<keyword evidence="3" id="KW-1185">Reference proteome</keyword>
<evidence type="ECO:0000313" key="3">
    <source>
        <dbReference type="Proteomes" id="UP000244224"/>
    </source>
</evidence>
<dbReference type="InterPro" id="IPR036844">
    <property type="entry name" value="Hint_dom_sf"/>
</dbReference>
<dbReference type="Proteomes" id="UP000244224">
    <property type="component" value="Unassembled WGS sequence"/>
</dbReference>
<name>A0A2T6B1Y7_9RHOB</name>
<dbReference type="Gene3D" id="2.170.16.10">
    <property type="entry name" value="Hedgehog/Intein (Hint) domain"/>
    <property type="match status" value="1"/>
</dbReference>
<gene>
    <name evidence="2" type="ORF">C8N34_106278</name>
</gene>
<dbReference type="EMBL" id="QBKP01000006">
    <property type="protein sequence ID" value="PTX50096.1"/>
    <property type="molecule type" value="Genomic_DNA"/>
</dbReference>
<dbReference type="InterPro" id="IPR049804">
    <property type="entry name" value="Choice_anch_L"/>
</dbReference>
<dbReference type="NCBIfam" id="NF038133">
    <property type="entry name" value="choice_anch_L"/>
    <property type="match status" value="1"/>
</dbReference>
<feature type="domain" description="Hedgehog/Intein (Hint)" evidence="1">
    <location>
        <begin position="336"/>
        <end position="473"/>
    </location>
</feature>
<organism evidence="2 3">
    <name type="scientific">Gemmobacter caeni</name>
    <dbReference type="NCBI Taxonomy" id="589035"/>
    <lineage>
        <taxon>Bacteria</taxon>
        <taxon>Pseudomonadati</taxon>
        <taxon>Pseudomonadota</taxon>
        <taxon>Alphaproteobacteria</taxon>
        <taxon>Rhodobacterales</taxon>
        <taxon>Paracoccaceae</taxon>
        <taxon>Gemmobacter</taxon>
    </lineage>
</organism>
<protein>
    <submittedName>
        <fullName evidence="2">Hint domain-containing protein</fullName>
    </submittedName>
</protein>
<evidence type="ECO:0000313" key="2">
    <source>
        <dbReference type="EMBL" id="PTX50096.1"/>
    </source>
</evidence>
<sequence length="527" mass="55391">MATGAELTYQTNASALQMANAIFGDGVTVTGASYTGPNASSAIYSNGHLSPGVVPSASGVILSTGNVTSFTQSSGDPNRSASTSTNTSGVDNNSLFNAIAGARTYDAAWLDVDFIPTGNMMTMKFVFASEEYPEYVNSQFNDVVGVWVNGTHVPVSVGNGKTAVNNINLNTQPNLTISNTNDAYNTEMDGFTITLSLDMKVIAGQVNSIRIGIADTSDANYDSNLLIAGDSVQTALVAVDDSITMGPDGTRTLNALANDRGPGNSQLVITQINGINVVAGQTVTLASGQQITLNADGTFTIVGNGQTGSSSFTYTLANGNGKGVTDVGIVTINSVPCFVAGTRIRTPDGDVPVEQLEPGDLVLTMDDGPQPLRWIGSRRVAASGAFAPIRIKAGTFGAHGTLFVSPQHRVLLRDRLAELLFGEAEVLVAAKELVNGRSITVQPGGEVEYVHLMFDRHQLVWSEGLVTESFLPGPQAAEILDRPVLDEIRALFPELDPETWLGYGPAARPTLRGFEAQVLLTDARRAA</sequence>
<dbReference type="Pfam" id="PF13403">
    <property type="entry name" value="Hint_2"/>
    <property type="match status" value="1"/>
</dbReference>
<dbReference type="OrthoDB" id="6305173at2"/>
<dbReference type="SUPFAM" id="SSF51294">
    <property type="entry name" value="Hedgehog/intein (Hint) domain"/>
    <property type="match status" value="1"/>
</dbReference>
<dbReference type="InterPro" id="IPR028992">
    <property type="entry name" value="Hedgehog/Intein_dom"/>
</dbReference>
<accession>A0A2T6B1Y7</accession>
<evidence type="ECO:0000259" key="1">
    <source>
        <dbReference type="Pfam" id="PF13403"/>
    </source>
</evidence>
<comment type="caution">
    <text evidence="2">The sequence shown here is derived from an EMBL/GenBank/DDBJ whole genome shotgun (WGS) entry which is preliminary data.</text>
</comment>
<proteinExistence type="predicted"/>
<dbReference type="AlphaFoldDB" id="A0A2T6B1Y7"/>
<reference evidence="2 3" key="1">
    <citation type="submission" date="2018-04" db="EMBL/GenBank/DDBJ databases">
        <title>Genomic Encyclopedia of Archaeal and Bacterial Type Strains, Phase II (KMG-II): from individual species to whole genera.</title>
        <authorList>
            <person name="Goeker M."/>
        </authorList>
    </citation>
    <scope>NUCLEOTIDE SEQUENCE [LARGE SCALE GENOMIC DNA]</scope>
    <source>
        <strain evidence="2 3">DSM 21823</strain>
    </source>
</reference>
<dbReference type="CDD" id="cd00081">
    <property type="entry name" value="Hint"/>
    <property type="match status" value="1"/>
</dbReference>
<dbReference type="RefSeq" id="WP_054302492.1">
    <property type="nucleotide sequence ID" value="NZ_QBKP01000006.1"/>
</dbReference>
<dbReference type="Pfam" id="PF17963">
    <property type="entry name" value="Big_9"/>
    <property type="match status" value="1"/>
</dbReference>